<evidence type="ECO:0000256" key="2">
    <source>
        <dbReference type="PIRSR" id="PIRSR613078-1"/>
    </source>
</evidence>
<dbReference type="EMBL" id="NIDE01000014">
    <property type="protein sequence ID" value="OWK37417.1"/>
    <property type="molecule type" value="Genomic_DNA"/>
</dbReference>
<keyword evidence="1" id="KW-0378">Hydrolase</keyword>
<dbReference type="GO" id="GO:0045820">
    <property type="term" value="P:negative regulation of glycolytic process"/>
    <property type="evidence" value="ECO:0007669"/>
    <property type="project" value="TreeGrafter"/>
</dbReference>
<dbReference type="PROSITE" id="PS00175">
    <property type="entry name" value="PG_MUTASE"/>
    <property type="match status" value="1"/>
</dbReference>
<feature type="binding site" evidence="3">
    <location>
        <begin position="28"/>
        <end position="35"/>
    </location>
    <ligand>
        <name>substrate</name>
    </ligand>
</feature>
<accession>A0A225DMJ4</accession>
<evidence type="ECO:0000256" key="1">
    <source>
        <dbReference type="ARBA" id="ARBA00022801"/>
    </source>
</evidence>
<dbReference type="SUPFAM" id="SSF53254">
    <property type="entry name" value="Phosphoglycerate mutase-like"/>
    <property type="match status" value="1"/>
</dbReference>
<dbReference type="Pfam" id="PF00300">
    <property type="entry name" value="His_Phos_1"/>
    <property type="match status" value="1"/>
</dbReference>
<feature type="binding site" evidence="3">
    <location>
        <begin position="41"/>
        <end position="42"/>
    </location>
    <ligand>
        <name>substrate</name>
    </ligand>
</feature>
<keyword evidence="5" id="KW-1185">Reference proteome</keyword>
<dbReference type="PANTHER" id="PTHR46517:SF1">
    <property type="entry name" value="FRUCTOSE-2,6-BISPHOSPHATASE TIGAR"/>
    <property type="match status" value="1"/>
</dbReference>
<feature type="active site" description="Tele-phosphohistidine intermediate" evidence="2">
    <location>
        <position position="29"/>
    </location>
</feature>
<feature type="active site" description="Proton donor/acceptor" evidence="2">
    <location>
        <position position="104"/>
    </location>
</feature>
<dbReference type="InterPro" id="IPR051695">
    <property type="entry name" value="Phosphoglycerate_Mutase"/>
</dbReference>
<dbReference type="Proteomes" id="UP000214646">
    <property type="component" value="Unassembled WGS sequence"/>
</dbReference>
<comment type="caution">
    <text evidence="4">The sequence shown here is derived from an EMBL/GenBank/DDBJ whole genome shotgun (WGS) entry which is preliminary data.</text>
</comment>
<dbReference type="GO" id="GO:0005829">
    <property type="term" value="C:cytosol"/>
    <property type="evidence" value="ECO:0007669"/>
    <property type="project" value="TreeGrafter"/>
</dbReference>
<dbReference type="CDD" id="cd07067">
    <property type="entry name" value="HP_PGM_like"/>
    <property type="match status" value="1"/>
</dbReference>
<name>A0A225DMJ4_9BACT</name>
<evidence type="ECO:0000313" key="5">
    <source>
        <dbReference type="Proteomes" id="UP000214646"/>
    </source>
</evidence>
<dbReference type="InterPro" id="IPR029033">
    <property type="entry name" value="His_PPase_superfam"/>
</dbReference>
<dbReference type="GO" id="GO:0004331">
    <property type="term" value="F:fructose-2,6-bisphosphate 2-phosphatase activity"/>
    <property type="evidence" value="ECO:0007669"/>
    <property type="project" value="TreeGrafter"/>
</dbReference>
<dbReference type="GO" id="GO:0043456">
    <property type="term" value="P:regulation of pentose-phosphate shunt"/>
    <property type="evidence" value="ECO:0007669"/>
    <property type="project" value="TreeGrafter"/>
</dbReference>
<protein>
    <submittedName>
        <fullName evidence="4">Phosphoglycerate mutase family 1</fullName>
    </submittedName>
</protein>
<proteinExistence type="predicted"/>
<dbReference type="PANTHER" id="PTHR46517">
    <property type="entry name" value="FRUCTOSE-2,6-BISPHOSPHATASE TIGAR"/>
    <property type="match status" value="1"/>
</dbReference>
<reference evidence="5" key="1">
    <citation type="submission" date="2017-06" db="EMBL/GenBank/DDBJ databases">
        <title>Genome analysis of Fimbriiglobus ruber SP5, the first member of the order Planctomycetales with confirmed chitinolytic capability.</title>
        <authorList>
            <person name="Ravin N.V."/>
            <person name="Rakitin A.L."/>
            <person name="Ivanova A.A."/>
            <person name="Beletsky A.V."/>
            <person name="Kulichevskaya I.S."/>
            <person name="Mardanov A.V."/>
            <person name="Dedysh S.N."/>
        </authorList>
    </citation>
    <scope>NUCLEOTIDE SEQUENCE [LARGE SCALE GENOMIC DNA]</scope>
    <source>
        <strain evidence="5">SP5</strain>
    </source>
</reference>
<dbReference type="Gene3D" id="3.40.50.1240">
    <property type="entry name" value="Phosphoglycerate mutase-like"/>
    <property type="match status" value="1"/>
</dbReference>
<dbReference type="SMART" id="SM00855">
    <property type="entry name" value="PGAM"/>
    <property type="match status" value="1"/>
</dbReference>
<feature type="binding site" evidence="3">
    <location>
        <position position="77"/>
    </location>
    <ligand>
        <name>substrate</name>
    </ligand>
</feature>
<dbReference type="AlphaFoldDB" id="A0A225DMJ4"/>
<gene>
    <name evidence="4" type="ORF">FRUB_06537</name>
</gene>
<dbReference type="InterPro" id="IPR013078">
    <property type="entry name" value="His_Pase_superF_clade-1"/>
</dbReference>
<dbReference type="InterPro" id="IPR001345">
    <property type="entry name" value="PG/BPGM_mutase_AS"/>
</dbReference>
<organism evidence="4 5">
    <name type="scientific">Fimbriiglobus ruber</name>
    <dbReference type="NCBI Taxonomy" id="1908690"/>
    <lineage>
        <taxon>Bacteria</taxon>
        <taxon>Pseudomonadati</taxon>
        <taxon>Planctomycetota</taxon>
        <taxon>Planctomycetia</taxon>
        <taxon>Gemmatales</taxon>
        <taxon>Gemmataceae</taxon>
        <taxon>Fimbriiglobus</taxon>
    </lineage>
</organism>
<sequence length="219" mass="24506">MVYSWEEIGNLLNRPIELPFPVELHMVRHGETEANARSLVTGVQDSPLTALGREQARAVGRRLDPRYDLAIHSRLSRSAETLQLAMEAGQVGVGAVYPDARINERSLGELEMTPVRPIEEFARGDFDYAPAGGDSYAEVSRRLLSFLIDLIRFIRRTDATAVLICGHMGPMRIMAGIFEELRDPSQVLARSFKNTEVFRVRWHRLAFPAFLASIAAKSA</sequence>
<evidence type="ECO:0000313" key="4">
    <source>
        <dbReference type="EMBL" id="OWK37417.1"/>
    </source>
</evidence>
<evidence type="ECO:0000256" key="3">
    <source>
        <dbReference type="PIRSR" id="PIRSR613078-2"/>
    </source>
</evidence>